<gene>
    <name evidence="2" type="ORF">CWI75_08075</name>
</gene>
<dbReference type="Proteomes" id="UP000234845">
    <property type="component" value="Unassembled WGS sequence"/>
</dbReference>
<name>A0A2N5Y4M3_9GAMM</name>
<keyword evidence="1" id="KW-0732">Signal</keyword>
<reference evidence="3" key="1">
    <citation type="submission" date="2017-11" db="EMBL/GenBank/DDBJ databases">
        <title>The draft genome sequence of Chromatocurvus sp. F02.</title>
        <authorList>
            <person name="Du Z.-J."/>
            <person name="Chang Y.-Q."/>
        </authorList>
    </citation>
    <scope>NUCLEOTIDE SEQUENCE [LARGE SCALE GENOMIC DNA]</scope>
    <source>
        <strain evidence="3">F02</strain>
    </source>
</reference>
<accession>A0A2N5Y4M3</accession>
<keyword evidence="3" id="KW-1185">Reference proteome</keyword>
<organism evidence="2 3">
    <name type="scientific">Kineobactrum sediminis</name>
    <dbReference type="NCBI Taxonomy" id="1905677"/>
    <lineage>
        <taxon>Bacteria</taxon>
        <taxon>Pseudomonadati</taxon>
        <taxon>Pseudomonadota</taxon>
        <taxon>Gammaproteobacteria</taxon>
        <taxon>Cellvibrionales</taxon>
        <taxon>Halieaceae</taxon>
        <taxon>Kineobactrum</taxon>
    </lineage>
</organism>
<proteinExistence type="predicted"/>
<sequence>MSSLRRKGIRRGPIAGLLAILVSSPPSAAEPPYQVELFTTSAHQTPMHHDAAGQDFQLTVYYLDGLAQLNATLSHQLPPSPAKAKATAAARLGALTQSQQAQLQTTAMGLLAARRYGLQRYPAIVINGEAVTYGFTDPVKAIDRYKAWRARERS</sequence>
<dbReference type="EMBL" id="PKLZ01000003">
    <property type="protein sequence ID" value="PLW83344.1"/>
    <property type="molecule type" value="Genomic_DNA"/>
</dbReference>
<evidence type="ECO:0000313" key="3">
    <source>
        <dbReference type="Proteomes" id="UP000234845"/>
    </source>
</evidence>
<feature type="chain" id="PRO_5014723889" evidence="1">
    <location>
        <begin position="29"/>
        <end position="154"/>
    </location>
</feature>
<dbReference type="InterPro" id="IPR011090">
    <property type="entry name" value="Integr_conj_element_PFL4709"/>
</dbReference>
<protein>
    <submittedName>
        <fullName evidence="2">TIGR03757 family integrating conjugative element protein</fullName>
    </submittedName>
</protein>
<evidence type="ECO:0000313" key="2">
    <source>
        <dbReference type="EMBL" id="PLW83344.1"/>
    </source>
</evidence>
<feature type="signal peptide" evidence="1">
    <location>
        <begin position="1"/>
        <end position="28"/>
    </location>
</feature>
<dbReference type="Pfam" id="PF07511">
    <property type="entry name" value="DUF1525"/>
    <property type="match status" value="1"/>
</dbReference>
<evidence type="ECO:0000256" key="1">
    <source>
        <dbReference type="SAM" id="SignalP"/>
    </source>
</evidence>
<comment type="caution">
    <text evidence="2">The sequence shown here is derived from an EMBL/GenBank/DDBJ whole genome shotgun (WGS) entry which is preliminary data.</text>
</comment>
<dbReference type="NCBIfam" id="TIGR03757">
    <property type="entry name" value="conj_TIGR03757"/>
    <property type="match status" value="1"/>
</dbReference>
<dbReference type="AlphaFoldDB" id="A0A2N5Y4M3"/>